<accession>A0ABU6QUZ3</accession>
<comment type="caution">
    <text evidence="1">The sequence shown here is derived from an EMBL/GenBank/DDBJ whole genome shotgun (WGS) entry which is preliminary data.</text>
</comment>
<organism evidence="1 2">
    <name type="scientific">Stylosanthes scabra</name>
    <dbReference type="NCBI Taxonomy" id="79078"/>
    <lineage>
        <taxon>Eukaryota</taxon>
        <taxon>Viridiplantae</taxon>
        <taxon>Streptophyta</taxon>
        <taxon>Embryophyta</taxon>
        <taxon>Tracheophyta</taxon>
        <taxon>Spermatophyta</taxon>
        <taxon>Magnoliopsida</taxon>
        <taxon>eudicotyledons</taxon>
        <taxon>Gunneridae</taxon>
        <taxon>Pentapetalae</taxon>
        <taxon>rosids</taxon>
        <taxon>fabids</taxon>
        <taxon>Fabales</taxon>
        <taxon>Fabaceae</taxon>
        <taxon>Papilionoideae</taxon>
        <taxon>50 kb inversion clade</taxon>
        <taxon>dalbergioids sensu lato</taxon>
        <taxon>Dalbergieae</taxon>
        <taxon>Pterocarpus clade</taxon>
        <taxon>Stylosanthes</taxon>
    </lineage>
</organism>
<evidence type="ECO:0000313" key="1">
    <source>
        <dbReference type="EMBL" id="MED6115608.1"/>
    </source>
</evidence>
<dbReference type="Proteomes" id="UP001341840">
    <property type="component" value="Unassembled WGS sequence"/>
</dbReference>
<name>A0ABU6QUZ3_9FABA</name>
<reference evidence="1 2" key="1">
    <citation type="journal article" date="2023" name="Plants (Basel)">
        <title>Bridging the Gap: Combining Genomics and Transcriptomics Approaches to Understand Stylosanthes scabra, an Orphan Legume from the Brazilian Caatinga.</title>
        <authorList>
            <person name="Ferreira-Neto J.R.C."/>
            <person name="da Silva M.D."/>
            <person name="Binneck E."/>
            <person name="de Melo N.F."/>
            <person name="da Silva R.H."/>
            <person name="de Melo A.L.T.M."/>
            <person name="Pandolfi V."/>
            <person name="Bustamante F.O."/>
            <person name="Brasileiro-Vidal A.C."/>
            <person name="Benko-Iseppon A.M."/>
        </authorList>
    </citation>
    <scope>NUCLEOTIDE SEQUENCE [LARGE SCALE GENOMIC DNA]</scope>
    <source>
        <tissue evidence="1">Leaves</tissue>
    </source>
</reference>
<dbReference type="EMBL" id="JASCZI010001896">
    <property type="protein sequence ID" value="MED6115608.1"/>
    <property type="molecule type" value="Genomic_DNA"/>
</dbReference>
<evidence type="ECO:0000313" key="2">
    <source>
        <dbReference type="Proteomes" id="UP001341840"/>
    </source>
</evidence>
<gene>
    <name evidence="1" type="ORF">PIB30_092302</name>
</gene>
<sequence length="136" mass="15581">MCVFASTVSIREPLLYPIVIFFLHNFFPKLKILKCPNALGIFHVLQMEASTEMVVHPQQGSKRIIFHAHASVGRVWCCYNLWKTMYCKYFVWVDEIDGGWEGLSRALIGRTTEKQSCRTEAEEDIDAAQFGATCED</sequence>
<protein>
    <submittedName>
        <fullName evidence="1">Uncharacterized protein</fullName>
    </submittedName>
</protein>
<keyword evidence="2" id="KW-1185">Reference proteome</keyword>
<proteinExistence type="predicted"/>